<gene>
    <name evidence="2" type="ORF">FQA47_015341</name>
</gene>
<feature type="compositionally biased region" description="Polar residues" evidence="1">
    <location>
        <begin position="50"/>
        <end position="59"/>
    </location>
</feature>
<evidence type="ECO:0000256" key="1">
    <source>
        <dbReference type="SAM" id="MobiDB-lite"/>
    </source>
</evidence>
<feature type="compositionally biased region" description="Basic residues" evidence="1">
    <location>
        <begin position="86"/>
        <end position="97"/>
    </location>
</feature>
<feature type="compositionally biased region" description="Basic residues" evidence="1">
    <location>
        <begin position="60"/>
        <end position="72"/>
    </location>
</feature>
<sequence length="115" mass="12880">MCMLGGWGETEGSQRDWSKSPRALCGSHNRRSDHNAPPRASPVCAVPLSSLGTSLGRNTIRSRKVEPRRRARAGGSTEIAVEKHQQQQRRTHARTHARRQDWITTAVILFAAARW</sequence>
<reference evidence="2" key="1">
    <citation type="journal article" name="BMC Genomics">
        <title>Long-read sequencing and de novo genome assembly of marine medaka (Oryzias melastigma).</title>
        <authorList>
            <person name="Liang P."/>
            <person name="Saqib H.S.A."/>
            <person name="Ni X."/>
            <person name="Shen Y."/>
        </authorList>
    </citation>
    <scope>NUCLEOTIDE SEQUENCE</scope>
    <source>
        <strain evidence="2">Bigg-433</strain>
    </source>
</reference>
<dbReference type="EMBL" id="WKFB01000425">
    <property type="protein sequence ID" value="KAF6723476.1"/>
    <property type="molecule type" value="Genomic_DNA"/>
</dbReference>
<dbReference type="Proteomes" id="UP000646548">
    <property type="component" value="Unassembled WGS sequence"/>
</dbReference>
<dbReference type="AlphaFoldDB" id="A0A834CBE4"/>
<organism evidence="2 3">
    <name type="scientific">Oryzias melastigma</name>
    <name type="common">Marine medaka</name>
    <dbReference type="NCBI Taxonomy" id="30732"/>
    <lineage>
        <taxon>Eukaryota</taxon>
        <taxon>Metazoa</taxon>
        <taxon>Chordata</taxon>
        <taxon>Craniata</taxon>
        <taxon>Vertebrata</taxon>
        <taxon>Euteleostomi</taxon>
        <taxon>Actinopterygii</taxon>
        <taxon>Neopterygii</taxon>
        <taxon>Teleostei</taxon>
        <taxon>Neoteleostei</taxon>
        <taxon>Acanthomorphata</taxon>
        <taxon>Ovalentaria</taxon>
        <taxon>Atherinomorphae</taxon>
        <taxon>Beloniformes</taxon>
        <taxon>Adrianichthyidae</taxon>
        <taxon>Oryziinae</taxon>
        <taxon>Oryzias</taxon>
    </lineage>
</organism>
<name>A0A834CBE4_ORYME</name>
<proteinExistence type="predicted"/>
<protein>
    <submittedName>
        <fullName evidence="2">Uncharacterized protein</fullName>
    </submittedName>
</protein>
<evidence type="ECO:0000313" key="2">
    <source>
        <dbReference type="EMBL" id="KAF6723476.1"/>
    </source>
</evidence>
<accession>A0A834CBE4</accession>
<comment type="caution">
    <text evidence="2">The sequence shown here is derived from an EMBL/GenBank/DDBJ whole genome shotgun (WGS) entry which is preliminary data.</text>
</comment>
<evidence type="ECO:0000313" key="3">
    <source>
        <dbReference type="Proteomes" id="UP000646548"/>
    </source>
</evidence>
<feature type="region of interest" description="Disordered" evidence="1">
    <location>
        <begin position="1"/>
        <end position="98"/>
    </location>
</feature>